<proteinExistence type="predicted"/>
<dbReference type="EMBL" id="BOPG01000153">
    <property type="protein sequence ID" value="GIJ65042.1"/>
    <property type="molecule type" value="Genomic_DNA"/>
</dbReference>
<organism evidence="1 2">
    <name type="scientific">Virgisporangium aurantiacum</name>
    <dbReference type="NCBI Taxonomy" id="175570"/>
    <lineage>
        <taxon>Bacteria</taxon>
        <taxon>Bacillati</taxon>
        <taxon>Actinomycetota</taxon>
        <taxon>Actinomycetes</taxon>
        <taxon>Micromonosporales</taxon>
        <taxon>Micromonosporaceae</taxon>
        <taxon>Virgisporangium</taxon>
    </lineage>
</organism>
<name>A0A8J3ZJ43_9ACTN</name>
<dbReference type="Proteomes" id="UP000612585">
    <property type="component" value="Unassembled WGS sequence"/>
</dbReference>
<evidence type="ECO:0008006" key="3">
    <source>
        <dbReference type="Google" id="ProtNLM"/>
    </source>
</evidence>
<keyword evidence="2" id="KW-1185">Reference proteome</keyword>
<dbReference type="AlphaFoldDB" id="A0A8J3ZJ43"/>
<sequence>MPGGGVSVARLATMLEQPVVAGIGPPLEALWHHRSVHNYLSDPELSDGQWRRSQAEFVDAVGVAPAGDPATARWVAVRHDADHVHIVATLVRQDGGTVWARQDLPNRPEVRYGPTDRYANR</sequence>
<comment type="caution">
    <text evidence="1">The sequence shown here is derived from an EMBL/GenBank/DDBJ whole genome shotgun (WGS) entry which is preliminary data.</text>
</comment>
<protein>
    <recommendedName>
        <fullName evidence="3">Relaxase/Mobilisation nuclease domain-containing protein</fullName>
    </recommendedName>
</protein>
<evidence type="ECO:0000313" key="2">
    <source>
        <dbReference type="Proteomes" id="UP000612585"/>
    </source>
</evidence>
<evidence type="ECO:0000313" key="1">
    <source>
        <dbReference type="EMBL" id="GIJ65042.1"/>
    </source>
</evidence>
<gene>
    <name evidence="1" type="ORF">Vau01_125580</name>
</gene>
<accession>A0A8J3ZJ43</accession>
<reference evidence="1" key="1">
    <citation type="submission" date="2021-01" db="EMBL/GenBank/DDBJ databases">
        <title>Whole genome shotgun sequence of Virgisporangium aurantiacum NBRC 16421.</title>
        <authorList>
            <person name="Komaki H."/>
            <person name="Tamura T."/>
        </authorList>
    </citation>
    <scope>NUCLEOTIDE SEQUENCE</scope>
    <source>
        <strain evidence="1">NBRC 16421</strain>
    </source>
</reference>